<dbReference type="GO" id="GO:0120136">
    <property type="term" value="F:dUMP kinase activity"/>
    <property type="evidence" value="ECO:0007669"/>
    <property type="project" value="EnsemblFungi"/>
</dbReference>
<evidence type="ECO:0000256" key="9">
    <source>
        <dbReference type="ARBA" id="ARBA00022840"/>
    </source>
</evidence>
<evidence type="ECO:0000256" key="8">
    <source>
        <dbReference type="ARBA" id="ARBA00022777"/>
    </source>
</evidence>
<dbReference type="CDD" id="cd01672">
    <property type="entry name" value="TMPK"/>
    <property type="match status" value="1"/>
</dbReference>
<dbReference type="FunFam" id="3.40.50.300:FF:000679">
    <property type="entry name" value="Thymidylate kinase"/>
    <property type="match status" value="1"/>
</dbReference>
<organism evidence="11 12">
    <name type="scientific">Ascoidea rubescens DSM 1968</name>
    <dbReference type="NCBI Taxonomy" id="1344418"/>
    <lineage>
        <taxon>Eukaryota</taxon>
        <taxon>Fungi</taxon>
        <taxon>Dikarya</taxon>
        <taxon>Ascomycota</taxon>
        <taxon>Saccharomycotina</taxon>
        <taxon>Saccharomycetes</taxon>
        <taxon>Ascoideaceae</taxon>
        <taxon>Ascoidea</taxon>
    </lineage>
</organism>
<evidence type="ECO:0000256" key="6">
    <source>
        <dbReference type="ARBA" id="ARBA00022727"/>
    </source>
</evidence>
<evidence type="ECO:0000313" key="12">
    <source>
        <dbReference type="Proteomes" id="UP000095038"/>
    </source>
</evidence>
<dbReference type="NCBIfam" id="TIGR00041">
    <property type="entry name" value="DTMP_kinase"/>
    <property type="match status" value="1"/>
</dbReference>
<evidence type="ECO:0000256" key="7">
    <source>
        <dbReference type="ARBA" id="ARBA00022741"/>
    </source>
</evidence>
<evidence type="ECO:0000259" key="10">
    <source>
        <dbReference type="Pfam" id="PF02223"/>
    </source>
</evidence>
<sequence length="222" mass="26266">MTSQRGLLIVIEGLDRTGKSTQVQLLYQHFLNLNRKVEILKFPDRSTNIGKLINSYLSNKETKLNDESIHLLFSANRWELKDYMTSQLNHGVNLILDRYIYSGISYSMAKGLDFDWCLNCDKNLIKPDFIFFLNFNNKNYFNEIQKRDDYGLEKYELLEFQQKVYDIFNQVIFTDSDSGRLVKKHEFIKIDIENKNISQVENEIKSAMDHLLENPIEELHHI</sequence>
<dbReference type="GO" id="GO:0006235">
    <property type="term" value="P:dTTP biosynthetic process"/>
    <property type="evidence" value="ECO:0007669"/>
    <property type="project" value="EnsemblFungi"/>
</dbReference>
<dbReference type="GeneID" id="30968625"/>
<evidence type="ECO:0000256" key="5">
    <source>
        <dbReference type="ARBA" id="ARBA00022679"/>
    </source>
</evidence>
<dbReference type="PANTHER" id="PTHR10344">
    <property type="entry name" value="THYMIDYLATE KINASE"/>
    <property type="match status" value="1"/>
</dbReference>
<dbReference type="InterPro" id="IPR018094">
    <property type="entry name" value="Thymidylate_kinase"/>
</dbReference>
<keyword evidence="9" id="KW-0067">ATP-binding</keyword>
<reference evidence="12" key="1">
    <citation type="submission" date="2016-05" db="EMBL/GenBank/DDBJ databases">
        <title>Comparative genomics of biotechnologically important yeasts.</title>
        <authorList>
            <consortium name="DOE Joint Genome Institute"/>
            <person name="Riley R."/>
            <person name="Haridas S."/>
            <person name="Wolfe K.H."/>
            <person name="Lopes M.R."/>
            <person name="Hittinger C.T."/>
            <person name="Goker M."/>
            <person name="Salamov A."/>
            <person name="Wisecaver J."/>
            <person name="Long T.M."/>
            <person name="Aerts A.L."/>
            <person name="Barry K."/>
            <person name="Choi C."/>
            <person name="Clum A."/>
            <person name="Coughlan A.Y."/>
            <person name="Deshpande S."/>
            <person name="Douglass A.P."/>
            <person name="Hanson S.J."/>
            <person name="Klenk H.-P."/>
            <person name="Labutti K."/>
            <person name="Lapidus A."/>
            <person name="Lindquist E."/>
            <person name="Lipzen A."/>
            <person name="Meier-Kolthoff J.P."/>
            <person name="Ohm R.A."/>
            <person name="Otillar R.P."/>
            <person name="Pangilinan J."/>
            <person name="Peng Y."/>
            <person name="Rokas A."/>
            <person name="Rosa C.A."/>
            <person name="Scheuner C."/>
            <person name="Sibirny A.A."/>
            <person name="Slot J.C."/>
            <person name="Stielow J.B."/>
            <person name="Sun H."/>
            <person name="Kurtzman C.P."/>
            <person name="Blackwell M."/>
            <person name="Grigoriev I.V."/>
            <person name="Jeffries T.W."/>
        </authorList>
    </citation>
    <scope>NUCLEOTIDE SEQUENCE [LARGE SCALE GENOMIC DNA]</scope>
    <source>
        <strain evidence="12">DSM 1968</strain>
    </source>
</reference>
<keyword evidence="8 11" id="KW-0418">Kinase</keyword>
<dbReference type="InterPro" id="IPR027417">
    <property type="entry name" value="P-loop_NTPase"/>
</dbReference>
<dbReference type="GO" id="GO:0006227">
    <property type="term" value="P:dUDP biosynthetic process"/>
    <property type="evidence" value="ECO:0007669"/>
    <property type="project" value="EnsemblFungi"/>
</dbReference>
<dbReference type="HAMAP" id="MF_00165">
    <property type="entry name" value="Thymidylate_kinase"/>
    <property type="match status" value="1"/>
</dbReference>
<dbReference type="GO" id="GO:0005739">
    <property type="term" value="C:mitochondrion"/>
    <property type="evidence" value="ECO:0007669"/>
    <property type="project" value="TreeGrafter"/>
</dbReference>
<comment type="pathway">
    <text evidence="1">Pyrimidine metabolism; dTTP biosynthesis.</text>
</comment>
<name>A0A1D2VEJ9_9ASCO</name>
<dbReference type="InParanoid" id="A0A1D2VEJ9"/>
<dbReference type="InterPro" id="IPR039430">
    <property type="entry name" value="Thymidylate_kin-like_dom"/>
</dbReference>
<dbReference type="OrthoDB" id="425602at2759"/>
<feature type="domain" description="Thymidylate kinase-like" evidence="10">
    <location>
        <begin position="11"/>
        <end position="172"/>
    </location>
</feature>
<dbReference type="GO" id="GO:0004798">
    <property type="term" value="F:dTMP kinase activity"/>
    <property type="evidence" value="ECO:0007669"/>
    <property type="project" value="UniProtKB-EC"/>
</dbReference>
<dbReference type="RefSeq" id="XP_020046352.1">
    <property type="nucleotide sequence ID" value="XM_020194989.1"/>
</dbReference>
<dbReference type="EC" id="2.7.4.9" evidence="3"/>
<keyword evidence="5" id="KW-0808">Transferase</keyword>
<dbReference type="GO" id="GO:0004550">
    <property type="term" value="F:nucleoside diphosphate kinase activity"/>
    <property type="evidence" value="ECO:0007669"/>
    <property type="project" value="EnsemblFungi"/>
</dbReference>
<dbReference type="GO" id="GO:0005634">
    <property type="term" value="C:nucleus"/>
    <property type="evidence" value="ECO:0007669"/>
    <property type="project" value="EnsemblFungi"/>
</dbReference>
<dbReference type="Proteomes" id="UP000095038">
    <property type="component" value="Unassembled WGS sequence"/>
</dbReference>
<dbReference type="Gene3D" id="3.40.50.300">
    <property type="entry name" value="P-loop containing nucleotide triphosphate hydrolases"/>
    <property type="match status" value="1"/>
</dbReference>
<evidence type="ECO:0000256" key="2">
    <source>
        <dbReference type="ARBA" id="ARBA00009776"/>
    </source>
</evidence>
<dbReference type="GO" id="GO:0005829">
    <property type="term" value="C:cytosol"/>
    <property type="evidence" value="ECO:0007669"/>
    <property type="project" value="TreeGrafter"/>
</dbReference>
<evidence type="ECO:0000256" key="4">
    <source>
        <dbReference type="ARBA" id="ARBA00017144"/>
    </source>
</evidence>
<dbReference type="PANTHER" id="PTHR10344:SF1">
    <property type="entry name" value="THYMIDYLATE KINASE"/>
    <property type="match status" value="1"/>
</dbReference>
<proteinExistence type="inferred from homology"/>
<dbReference type="Pfam" id="PF02223">
    <property type="entry name" value="Thymidylate_kin"/>
    <property type="match status" value="1"/>
</dbReference>
<evidence type="ECO:0000256" key="1">
    <source>
        <dbReference type="ARBA" id="ARBA00004992"/>
    </source>
</evidence>
<keyword evidence="12" id="KW-1185">Reference proteome</keyword>
<dbReference type="AlphaFoldDB" id="A0A1D2VEJ9"/>
<protein>
    <recommendedName>
        <fullName evidence="4">Thymidylate kinase</fullName>
        <ecNumber evidence="3">2.7.4.9</ecNumber>
    </recommendedName>
</protein>
<evidence type="ECO:0000313" key="11">
    <source>
        <dbReference type="EMBL" id="ODV60045.1"/>
    </source>
</evidence>
<comment type="similarity">
    <text evidence="2">Belongs to the thymidylate kinase family.</text>
</comment>
<keyword evidence="6" id="KW-0545">Nucleotide biosynthesis</keyword>
<accession>A0A1D2VEJ9</accession>
<dbReference type="GO" id="GO:0005524">
    <property type="term" value="F:ATP binding"/>
    <property type="evidence" value="ECO:0007669"/>
    <property type="project" value="UniProtKB-KW"/>
</dbReference>
<dbReference type="FunCoup" id="A0A1D2VEJ9">
    <property type="interactions" value="737"/>
</dbReference>
<gene>
    <name evidence="11" type="ORF">ASCRUDRAFT_8823</name>
</gene>
<dbReference type="GO" id="GO:0006233">
    <property type="term" value="P:dTDP biosynthetic process"/>
    <property type="evidence" value="ECO:0007669"/>
    <property type="project" value="EnsemblFungi"/>
</dbReference>
<dbReference type="SUPFAM" id="SSF52540">
    <property type="entry name" value="P-loop containing nucleoside triphosphate hydrolases"/>
    <property type="match status" value="1"/>
</dbReference>
<keyword evidence="7" id="KW-0547">Nucleotide-binding</keyword>
<evidence type="ECO:0000256" key="3">
    <source>
        <dbReference type="ARBA" id="ARBA00012980"/>
    </source>
</evidence>
<dbReference type="STRING" id="1344418.A0A1D2VEJ9"/>
<dbReference type="EMBL" id="KV454483">
    <property type="protein sequence ID" value="ODV60045.1"/>
    <property type="molecule type" value="Genomic_DNA"/>
</dbReference>